<organism evidence="1 2">
    <name type="scientific">Chryseobacterium hagamense</name>
    <dbReference type="NCBI Taxonomy" id="395935"/>
    <lineage>
        <taxon>Bacteria</taxon>
        <taxon>Pseudomonadati</taxon>
        <taxon>Bacteroidota</taxon>
        <taxon>Flavobacteriia</taxon>
        <taxon>Flavobacteriales</taxon>
        <taxon>Weeksellaceae</taxon>
        <taxon>Chryseobacterium group</taxon>
        <taxon>Chryseobacterium</taxon>
    </lineage>
</organism>
<keyword evidence="2" id="KW-1185">Reference proteome</keyword>
<dbReference type="AlphaFoldDB" id="A0A511YRB4"/>
<accession>A0A511YRB4</accession>
<reference evidence="1 2" key="1">
    <citation type="submission" date="2019-07" db="EMBL/GenBank/DDBJ databases">
        <title>Whole genome shotgun sequence of Chryseobacterium hagamense NBRC 105253.</title>
        <authorList>
            <person name="Hosoyama A."/>
            <person name="Uohara A."/>
            <person name="Ohji S."/>
            <person name="Ichikawa N."/>
        </authorList>
    </citation>
    <scope>NUCLEOTIDE SEQUENCE [LARGE SCALE GENOMIC DNA]</scope>
    <source>
        <strain evidence="1 2">NBRC 105253</strain>
    </source>
</reference>
<proteinExistence type="predicted"/>
<evidence type="ECO:0000313" key="2">
    <source>
        <dbReference type="Proteomes" id="UP000321863"/>
    </source>
</evidence>
<name>A0A511YRB4_9FLAO</name>
<protein>
    <submittedName>
        <fullName evidence="1">Uncharacterized protein</fullName>
    </submittedName>
</protein>
<comment type="caution">
    <text evidence="1">The sequence shown here is derived from an EMBL/GenBank/DDBJ whole genome shotgun (WGS) entry which is preliminary data.</text>
</comment>
<dbReference type="Proteomes" id="UP000321863">
    <property type="component" value="Unassembled WGS sequence"/>
</dbReference>
<gene>
    <name evidence="1" type="ORF">CHA01nite_34740</name>
</gene>
<evidence type="ECO:0000313" key="1">
    <source>
        <dbReference type="EMBL" id="GEN77734.1"/>
    </source>
</evidence>
<sequence length="53" mass="5861">MGDKNRTASDPELNRPFGTLLSNFLVLIKMKQVYLKIASEKESSGGTAYNRIG</sequence>
<dbReference type="EMBL" id="BJYJ01000032">
    <property type="protein sequence ID" value="GEN77734.1"/>
    <property type="molecule type" value="Genomic_DNA"/>
</dbReference>